<evidence type="ECO:0000313" key="3">
    <source>
        <dbReference type="Proteomes" id="UP000738349"/>
    </source>
</evidence>
<reference evidence="2" key="1">
    <citation type="journal article" date="2021" name="Nat. Commun.">
        <title>Genetic determinants of endophytism in the Arabidopsis root mycobiome.</title>
        <authorList>
            <person name="Mesny F."/>
            <person name="Miyauchi S."/>
            <person name="Thiergart T."/>
            <person name="Pickel B."/>
            <person name="Atanasova L."/>
            <person name="Karlsson M."/>
            <person name="Huettel B."/>
            <person name="Barry K.W."/>
            <person name="Haridas S."/>
            <person name="Chen C."/>
            <person name="Bauer D."/>
            <person name="Andreopoulos W."/>
            <person name="Pangilinan J."/>
            <person name="LaButti K."/>
            <person name="Riley R."/>
            <person name="Lipzen A."/>
            <person name="Clum A."/>
            <person name="Drula E."/>
            <person name="Henrissat B."/>
            <person name="Kohler A."/>
            <person name="Grigoriev I.V."/>
            <person name="Martin F.M."/>
            <person name="Hacquard S."/>
        </authorList>
    </citation>
    <scope>NUCLEOTIDE SEQUENCE</scope>
    <source>
        <strain evidence="2">MPI-CAGE-AT-0147</strain>
    </source>
</reference>
<accession>A0A9P9J170</accession>
<dbReference type="OrthoDB" id="4772970at2759"/>
<dbReference type="PANTHER" id="PTHR38166:SF1">
    <property type="entry name" value="C2H2-TYPE DOMAIN-CONTAINING PROTEIN"/>
    <property type="match status" value="1"/>
</dbReference>
<feature type="compositionally biased region" description="Basic and acidic residues" evidence="1">
    <location>
        <begin position="192"/>
        <end position="213"/>
    </location>
</feature>
<name>A0A9P9J170_9HYPO</name>
<proteinExistence type="predicted"/>
<organism evidence="2 3">
    <name type="scientific">Dactylonectria macrodidyma</name>
    <dbReference type="NCBI Taxonomy" id="307937"/>
    <lineage>
        <taxon>Eukaryota</taxon>
        <taxon>Fungi</taxon>
        <taxon>Dikarya</taxon>
        <taxon>Ascomycota</taxon>
        <taxon>Pezizomycotina</taxon>
        <taxon>Sordariomycetes</taxon>
        <taxon>Hypocreomycetidae</taxon>
        <taxon>Hypocreales</taxon>
        <taxon>Nectriaceae</taxon>
        <taxon>Dactylonectria</taxon>
    </lineage>
</organism>
<protein>
    <submittedName>
        <fullName evidence="2">Uncharacterized protein</fullName>
    </submittedName>
</protein>
<sequence>MACDTSNPESQCPVKIIGSCQDEQAFGSCSDLAPHSHQSRCDDPTIWVTIQGHPAAIPGPVPLDRHDHDHDPFYINTRVEWWAKLPARQPQPGACLSCIFSDSLGKHGDDYDDDDGGPSQKEAQLLLIRALQALVITSSATGNTDDNQDNNDGQGTVAQREGNSSLSSGPGPAESYNCSNIISRGNGNTPPLDKKRPPSGDPPDGHDPKKSRADSPSSEAKRLACPYFKHDPDKYWQCSAFNPRSVADVRQHLKRSSNHPPQRPHCPRCNMIFDDSSTAPTPSTVQQQRDAHIRECDDLEKGPEVPGLTQDLIHRIRHTTLTGSEREKWFALWDMIFPDTSRPRSPYVESVRSQVVDMFQHEATAFLQSRNQEQAVAPPELHIYDLCLFIITERGTRSLPPNYPPRPPSPMSAMLFSPVGPAPIRTAYPITGAEENSAAIEFLGPAALAPATSLPPTPVTQELLSHHQETDDELYGIWVHPSPQYPCYDESQ</sequence>
<dbReference type="Proteomes" id="UP000738349">
    <property type="component" value="Unassembled WGS sequence"/>
</dbReference>
<feature type="compositionally biased region" description="Low complexity" evidence="1">
    <location>
        <begin position="141"/>
        <end position="156"/>
    </location>
</feature>
<gene>
    <name evidence="2" type="ORF">EDB81DRAFT_898808</name>
</gene>
<comment type="caution">
    <text evidence="2">The sequence shown here is derived from an EMBL/GenBank/DDBJ whole genome shotgun (WGS) entry which is preliminary data.</text>
</comment>
<keyword evidence="3" id="KW-1185">Reference proteome</keyword>
<dbReference type="AlphaFoldDB" id="A0A9P9J170"/>
<evidence type="ECO:0000256" key="1">
    <source>
        <dbReference type="SAM" id="MobiDB-lite"/>
    </source>
</evidence>
<evidence type="ECO:0000313" key="2">
    <source>
        <dbReference type="EMBL" id="KAH7141608.1"/>
    </source>
</evidence>
<feature type="compositionally biased region" description="Polar residues" evidence="1">
    <location>
        <begin position="176"/>
        <end position="189"/>
    </location>
</feature>
<feature type="region of interest" description="Disordered" evidence="1">
    <location>
        <begin position="140"/>
        <end position="221"/>
    </location>
</feature>
<dbReference type="PANTHER" id="PTHR38166">
    <property type="entry name" value="C2H2-TYPE DOMAIN-CONTAINING PROTEIN-RELATED"/>
    <property type="match status" value="1"/>
</dbReference>
<dbReference type="EMBL" id="JAGMUV010000010">
    <property type="protein sequence ID" value="KAH7141608.1"/>
    <property type="molecule type" value="Genomic_DNA"/>
</dbReference>